<dbReference type="AlphaFoldDB" id="A0A9N9CY17"/>
<organism evidence="1 2">
    <name type="scientific">Funneliformis mosseae</name>
    <name type="common">Endomycorrhizal fungus</name>
    <name type="synonym">Glomus mosseae</name>
    <dbReference type="NCBI Taxonomy" id="27381"/>
    <lineage>
        <taxon>Eukaryota</taxon>
        <taxon>Fungi</taxon>
        <taxon>Fungi incertae sedis</taxon>
        <taxon>Mucoromycota</taxon>
        <taxon>Glomeromycotina</taxon>
        <taxon>Glomeromycetes</taxon>
        <taxon>Glomerales</taxon>
        <taxon>Glomeraceae</taxon>
        <taxon>Funneliformis</taxon>
    </lineage>
</organism>
<evidence type="ECO:0000313" key="1">
    <source>
        <dbReference type="EMBL" id="CAG8618185.1"/>
    </source>
</evidence>
<gene>
    <name evidence="1" type="ORF">FMOSSE_LOCUS9831</name>
</gene>
<reference evidence="1" key="1">
    <citation type="submission" date="2021-06" db="EMBL/GenBank/DDBJ databases">
        <authorList>
            <person name="Kallberg Y."/>
            <person name="Tangrot J."/>
            <person name="Rosling A."/>
        </authorList>
    </citation>
    <scope>NUCLEOTIDE SEQUENCE</scope>
    <source>
        <strain evidence="1">87-6 pot B 2015</strain>
    </source>
</reference>
<dbReference type="EMBL" id="CAJVPP010003016">
    <property type="protein sequence ID" value="CAG8618185.1"/>
    <property type="molecule type" value="Genomic_DNA"/>
</dbReference>
<proteinExistence type="predicted"/>
<comment type="caution">
    <text evidence="1">The sequence shown here is derived from an EMBL/GenBank/DDBJ whole genome shotgun (WGS) entry which is preliminary data.</text>
</comment>
<protein>
    <submittedName>
        <fullName evidence="1">3794_t:CDS:1</fullName>
    </submittedName>
</protein>
<evidence type="ECO:0000313" key="2">
    <source>
        <dbReference type="Proteomes" id="UP000789375"/>
    </source>
</evidence>
<name>A0A9N9CY17_FUNMO</name>
<accession>A0A9N9CY17</accession>
<dbReference type="Proteomes" id="UP000789375">
    <property type="component" value="Unassembled WGS sequence"/>
</dbReference>
<sequence>MHDKEYSLDVEAESIISDHRPLPEWPVKEKSDLVISELPPIFKGVTFNIITSVKVSVIGKIST</sequence>
<keyword evidence="2" id="KW-1185">Reference proteome</keyword>